<evidence type="ECO:0000313" key="2">
    <source>
        <dbReference type="Proteomes" id="UP000441523"/>
    </source>
</evidence>
<dbReference type="AlphaFoldDB" id="A0A6N6MRA0"/>
<name>A0A6N6MRA0_9HYPH</name>
<dbReference type="InterPro" id="IPR023168">
    <property type="entry name" value="GatB_Yqey_C_2"/>
</dbReference>
<dbReference type="InterPro" id="IPR042184">
    <property type="entry name" value="YqeY/Aim41_N"/>
</dbReference>
<proteinExistence type="predicted"/>
<sequence length="153" mass="16151">MSLRERFTVEMKGAMKAGDKAKLATVRMIQAALKDKDIEARGLGKEPASDEDVLALLQKMIKQRTESATVYEQGGRPELAENERAEVAIIAGFLPQQMDEAETKAAIDAAIAETGAAGPKDMGKVIGALKGRYAGRMDFGKASGLVKAALAGG</sequence>
<keyword evidence="2" id="KW-1185">Reference proteome</keyword>
<dbReference type="Gene3D" id="1.10.1510.10">
    <property type="entry name" value="Uncharacterised protein YqeY/AIM41 PF09424, N-terminal domain"/>
    <property type="match status" value="1"/>
</dbReference>
<dbReference type="InterPro" id="IPR019004">
    <property type="entry name" value="YqeY/Aim41"/>
</dbReference>
<accession>A0A6N6MRA0</accession>
<evidence type="ECO:0000313" key="1">
    <source>
        <dbReference type="EMBL" id="KAB1071070.1"/>
    </source>
</evidence>
<dbReference type="Proteomes" id="UP000441523">
    <property type="component" value="Unassembled WGS sequence"/>
</dbReference>
<gene>
    <name evidence="1" type="ORF">F6X51_20520</name>
</gene>
<reference evidence="1 2" key="1">
    <citation type="submission" date="2019-09" db="EMBL/GenBank/DDBJ databases">
        <title>YIM 132548 draft genome.</title>
        <authorList>
            <person name="Jiang L."/>
        </authorList>
    </citation>
    <scope>NUCLEOTIDE SEQUENCE [LARGE SCALE GENOMIC DNA]</scope>
    <source>
        <strain evidence="1 2">YIM 132548</strain>
    </source>
</reference>
<comment type="caution">
    <text evidence="1">The sequence shown here is derived from an EMBL/GenBank/DDBJ whole genome shotgun (WGS) entry which is preliminary data.</text>
</comment>
<dbReference type="PANTHER" id="PTHR28055:SF1">
    <property type="entry name" value="ALTERED INHERITANCE OF MITOCHONDRIA PROTEIN 41, MITOCHONDRIAL"/>
    <property type="match status" value="1"/>
</dbReference>
<protein>
    <submittedName>
        <fullName evidence="1">GatB/YqeY domain-containing protein</fullName>
    </submittedName>
</protein>
<dbReference type="PANTHER" id="PTHR28055">
    <property type="entry name" value="ALTERED INHERITANCE OF MITOCHONDRIA PROTEIN 41, MITOCHONDRIAL"/>
    <property type="match status" value="1"/>
</dbReference>
<dbReference type="Gene3D" id="1.10.10.410">
    <property type="match status" value="1"/>
</dbReference>
<dbReference type="GO" id="GO:0016884">
    <property type="term" value="F:carbon-nitrogen ligase activity, with glutamine as amido-N-donor"/>
    <property type="evidence" value="ECO:0007669"/>
    <property type="project" value="InterPro"/>
</dbReference>
<dbReference type="SUPFAM" id="SSF89095">
    <property type="entry name" value="GatB/YqeY motif"/>
    <property type="match status" value="1"/>
</dbReference>
<dbReference type="EMBL" id="VZZJ01000021">
    <property type="protein sequence ID" value="KAB1071070.1"/>
    <property type="molecule type" value="Genomic_DNA"/>
</dbReference>
<dbReference type="Pfam" id="PF09424">
    <property type="entry name" value="YqeY"/>
    <property type="match status" value="1"/>
</dbReference>
<organism evidence="1 2">
    <name type="scientific">Methylobacterium planeticum</name>
    <dbReference type="NCBI Taxonomy" id="2615211"/>
    <lineage>
        <taxon>Bacteria</taxon>
        <taxon>Pseudomonadati</taxon>
        <taxon>Pseudomonadota</taxon>
        <taxon>Alphaproteobacteria</taxon>
        <taxon>Hyphomicrobiales</taxon>
        <taxon>Methylobacteriaceae</taxon>
        <taxon>Methylobacterium</taxon>
    </lineage>
</organism>
<dbReference type="InterPro" id="IPR003789">
    <property type="entry name" value="Asn/Gln_tRNA_amidoTrase-B-like"/>
</dbReference>
<dbReference type="RefSeq" id="WP_150965536.1">
    <property type="nucleotide sequence ID" value="NZ_VZZJ01000021.1"/>
</dbReference>